<dbReference type="OrthoDB" id="285029at2"/>
<evidence type="ECO:0000256" key="1">
    <source>
        <dbReference type="ARBA" id="ARBA00022964"/>
    </source>
</evidence>
<accession>A0A0E3YAZ2</accession>
<dbReference type="EMBL" id="CP011253">
    <property type="protein sequence ID" value="AKC69141.1"/>
    <property type="molecule type" value="Genomic_DNA"/>
</dbReference>
<organism evidence="4 5">
    <name type="scientific">Pandoraea oxalativorans</name>
    <dbReference type="NCBI Taxonomy" id="573737"/>
    <lineage>
        <taxon>Bacteria</taxon>
        <taxon>Pseudomonadati</taxon>
        <taxon>Pseudomonadota</taxon>
        <taxon>Betaproteobacteria</taxon>
        <taxon>Burkholderiales</taxon>
        <taxon>Burkholderiaceae</taxon>
        <taxon>Pandoraea</taxon>
    </lineage>
</organism>
<dbReference type="InterPro" id="IPR011051">
    <property type="entry name" value="RmlC_Cupin_sf"/>
</dbReference>
<protein>
    <submittedName>
        <fullName evidence="4">Cupin</fullName>
    </submittedName>
</protein>
<dbReference type="Proteomes" id="UP000035050">
    <property type="component" value="Chromosome"/>
</dbReference>
<feature type="domain" description="Cupin type-2" evidence="3">
    <location>
        <begin position="94"/>
        <end position="162"/>
    </location>
</feature>
<dbReference type="KEGG" id="pox:MB84_06160"/>
<dbReference type="CDD" id="cd06992">
    <property type="entry name" value="cupin_GDO-like_C"/>
    <property type="match status" value="1"/>
</dbReference>
<dbReference type="AlphaFoldDB" id="A0A0E3YAZ2"/>
<dbReference type="PANTHER" id="PTHR41517">
    <property type="entry name" value="1,2-DIOXYGENASE PROTEIN-RELATED"/>
    <property type="match status" value="1"/>
</dbReference>
<dbReference type="CDD" id="cd02216">
    <property type="entry name" value="cupin_GDO-like_N"/>
    <property type="match status" value="1"/>
</dbReference>
<proteinExistence type="predicted"/>
<evidence type="ECO:0000259" key="3">
    <source>
        <dbReference type="Pfam" id="PF07883"/>
    </source>
</evidence>
<dbReference type="InterPro" id="IPR013096">
    <property type="entry name" value="Cupin_2"/>
</dbReference>
<dbReference type="PANTHER" id="PTHR41517:SF1">
    <property type="entry name" value="CUPIN"/>
    <property type="match status" value="1"/>
</dbReference>
<evidence type="ECO:0000313" key="4">
    <source>
        <dbReference type="EMBL" id="AKC69141.1"/>
    </source>
</evidence>
<keyword evidence="1" id="KW-0223">Dioxygenase</keyword>
<dbReference type="HOGENOM" id="CLU_060572_0_0_4"/>
<dbReference type="InterPro" id="IPR014710">
    <property type="entry name" value="RmlC-like_jellyroll"/>
</dbReference>
<dbReference type="InterPro" id="IPR047183">
    <property type="entry name" value="GDO-like"/>
</dbReference>
<sequence>MEHETTELSREYRGALADAKLTPLWEHLSNALPHGLPAGLTSANLWRYQDVRPLLLQAGEQVPVEKAERRVLVLSDPGRGQAAMQATGGIYAGIQLILPGETAPTHRHSPSAARVVIEGKGGFTVVNGQRCDMEPGDVILTPSGQWHDHGHDGVGPFTWLDVLDLPVFTAVESSYAEPGRASCNQEDGQATMQSRFRSNGLAVAHSLQRTNPYPMLRFPWKTTRAALIELADNVAQGESVELSYVNPETGESCLPILGFTAIMLPAGQDLTPARRSPGAVFHVVEGSGESSVDGKTFAWSAGDTFTASTFAQLSHRADTAKGPAFLLRIDDAPLHKKLGFFQERKSA</sequence>
<keyword evidence="2" id="KW-0560">Oxidoreductase</keyword>
<keyword evidence="5" id="KW-1185">Reference proteome</keyword>
<evidence type="ECO:0000313" key="5">
    <source>
        <dbReference type="Proteomes" id="UP000035050"/>
    </source>
</evidence>
<dbReference type="PATRIC" id="fig|573737.6.peg.2056"/>
<evidence type="ECO:0000256" key="2">
    <source>
        <dbReference type="ARBA" id="ARBA00023002"/>
    </source>
</evidence>
<dbReference type="SUPFAM" id="SSF51182">
    <property type="entry name" value="RmlC-like cupins"/>
    <property type="match status" value="1"/>
</dbReference>
<dbReference type="RefSeq" id="WP_046290482.1">
    <property type="nucleotide sequence ID" value="NZ_CP011253.3"/>
</dbReference>
<reference evidence="4" key="1">
    <citation type="submission" date="2016-06" db="EMBL/GenBank/DDBJ databases">
        <title>Pandoraea oxalativorans DSM 23570 Genome Sequencing.</title>
        <authorList>
            <person name="Ee R."/>
            <person name="Lim Y.-L."/>
            <person name="Yong D."/>
            <person name="Yin W.-F."/>
            <person name="Chan K.-G."/>
        </authorList>
    </citation>
    <scope>NUCLEOTIDE SEQUENCE</scope>
    <source>
        <strain evidence="4">DSM 23570</strain>
    </source>
</reference>
<gene>
    <name evidence="4" type="ORF">MB84_06160</name>
</gene>
<dbReference type="GO" id="GO:0051213">
    <property type="term" value="F:dioxygenase activity"/>
    <property type="evidence" value="ECO:0007669"/>
    <property type="project" value="UniProtKB-KW"/>
</dbReference>
<dbReference type="Pfam" id="PF07883">
    <property type="entry name" value="Cupin_2"/>
    <property type="match status" value="1"/>
</dbReference>
<name>A0A0E3YAZ2_9BURK</name>
<dbReference type="Gene3D" id="2.60.120.10">
    <property type="entry name" value="Jelly Rolls"/>
    <property type="match status" value="1"/>
</dbReference>